<accession>A0ABQ5TL87</accession>
<dbReference type="Gene3D" id="3.40.630.40">
    <property type="entry name" value="Zn-dependent exopeptidases"/>
    <property type="match status" value="1"/>
</dbReference>
<dbReference type="RefSeq" id="WP_317958334.1">
    <property type="nucleotide sequence ID" value="NZ_BSKO01000001.1"/>
</dbReference>
<evidence type="ECO:0000313" key="5">
    <source>
        <dbReference type="EMBL" id="GLO67598.1"/>
    </source>
</evidence>
<dbReference type="PANTHER" id="PTHR30404:SF0">
    <property type="entry name" value="N-ACETYLMURAMOYL-L-ALANINE AMIDASE AMIC"/>
    <property type="match status" value="1"/>
</dbReference>
<dbReference type="Pfam" id="PF01520">
    <property type="entry name" value="Amidase_3"/>
    <property type="match status" value="1"/>
</dbReference>
<comment type="caution">
    <text evidence="5">The sequence shown here is derived from an EMBL/GenBank/DDBJ whole genome shotgun (WGS) entry which is preliminary data.</text>
</comment>
<dbReference type="SUPFAM" id="SSF53187">
    <property type="entry name" value="Zn-dependent exopeptidases"/>
    <property type="match status" value="1"/>
</dbReference>
<dbReference type="SMART" id="SM00646">
    <property type="entry name" value="Ami_3"/>
    <property type="match status" value="1"/>
</dbReference>
<feature type="signal peptide" evidence="3">
    <location>
        <begin position="1"/>
        <end position="24"/>
    </location>
</feature>
<keyword evidence="3" id="KW-0732">Signal</keyword>
<feature type="chain" id="PRO_5046259737" description="MurNAc-LAA domain-containing protein" evidence="3">
    <location>
        <begin position="25"/>
        <end position="937"/>
    </location>
</feature>
<keyword evidence="6" id="KW-1185">Reference proteome</keyword>
<reference evidence="5 6" key="1">
    <citation type="submission" date="2023-02" db="EMBL/GenBank/DDBJ databases">
        <title>Oceanobacillus kimchii IFOP_LL358 isolated form Alexandrium catenella lab strain.</title>
        <authorList>
            <person name="Gajardo G."/>
            <person name="Ueki S."/>
            <person name="Maruyama F."/>
        </authorList>
    </citation>
    <scope>NUCLEOTIDE SEQUENCE [LARGE SCALE GENOMIC DNA]</scope>
    <source>
        <strain evidence="5 6">IFOP_LL358</strain>
    </source>
</reference>
<gene>
    <name evidence="5" type="ORF">MACH08_33820</name>
</gene>
<evidence type="ECO:0000256" key="3">
    <source>
        <dbReference type="SAM" id="SignalP"/>
    </source>
</evidence>
<evidence type="ECO:0000256" key="1">
    <source>
        <dbReference type="ARBA" id="ARBA00022801"/>
    </source>
</evidence>
<feature type="compositionally biased region" description="Polar residues" evidence="2">
    <location>
        <begin position="37"/>
        <end position="47"/>
    </location>
</feature>
<name>A0ABQ5TL87_9BACI</name>
<dbReference type="InterPro" id="IPR036365">
    <property type="entry name" value="PGBD-like_sf"/>
</dbReference>
<dbReference type="Pfam" id="PF01471">
    <property type="entry name" value="PG_binding_1"/>
    <property type="match status" value="9"/>
</dbReference>
<dbReference type="SUPFAM" id="SSF47090">
    <property type="entry name" value="PGBD-like"/>
    <property type="match status" value="9"/>
</dbReference>
<sequence length="937" mass="106926">MTRKNFVIVLICIMVLFHFSPAITHANMASNGEEEQASQTENQSSKEVNNDTDDSQKGDFQEEPEEDNNESSHEKENSSFQNDKEVENKEEEESNEEQNSDDNSSEEKETTPREEEGKTDSEQVEAFAATVSLPYEKGDRHEDLVEIKEKLNHIGFDGISETDYFGDWTETRVRQFQEYYQLSVTGKVDQETINKLDSVYNSPFQLGKRHEDTKIIKEQLNSIGYGYISVTTLFGDYMESQVKKFQGDHGLRVNGIADERTLAKLEELASTDVFELGDRHNALISIKQKLNAIGFDGISETNYFGSWTETRVKQFQEYYGLSVDGKIGPATQEKLNSVYNSPFQNGKRHEDTKAIKEQLNSIGYGYITVTTLFGDYMESQVKQFQRDHGLRVNGIADEPTLRKLEELASTDVFEYGDRHNALISIKQKLNRVGFDGISETNYFGSWTETRVKQFQEYYHLTVSGKIDGSTQDKLEEVFNSPFQEGERHEDTVELKEKLNRLGYGHITVSTLYGSFTETQVRKFQQDHGLVVNGIADEITWLKLDETYYKVGFQLGDRHDDIIKIKQQLNAIGFGGISETNYFGEWMETRVQQFQRYYGLSVTGQADQQTQQKISSVYNSPFQNGKRHDGTVELKEKLNHIGFGYITVSTLFGSFTETQVRKFQDYYGLRVNGIADEVTIDKINEIYSSPLQKGKSDSRVIEMKEMLNALGYDGIAISEYFGSWTETRLKQFQSDYNLPVSGIADPKTIQKLDDSLIRVFLDPGHGGHDPGGQGYGINEKDVVLDIALQTEQFLSTKYKGVLVNMSRTDDTFIELTERANMANRWGADYFVSFHTNAFNGSANGFETYIHNGNVSNETKQRQTDIHSYIINNINVNDRGEKTANFNVLRNTNMSSILLEYMFIDNFVENTLLKDPSYRTYLAQITADAIASSYNLKRR</sequence>
<dbReference type="Proteomes" id="UP001275436">
    <property type="component" value="Unassembled WGS sequence"/>
</dbReference>
<dbReference type="InterPro" id="IPR002508">
    <property type="entry name" value="MurNAc-LAA_cat"/>
</dbReference>
<organism evidence="5 6">
    <name type="scientific">Oceanobacillus kimchii</name>
    <dbReference type="NCBI Taxonomy" id="746691"/>
    <lineage>
        <taxon>Bacteria</taxon>
        <taxon>Bacillati</taxon>
        <taxon>Bacillota</taxon>
        <taxon>Bacilli</taxon>
        <taxon>Bacillales</taxon>
        <taxon>Bacillaceae</taxon>
        <taxon>Oceanobacillus</taxon>
    </lineage>
</organism>
<feature type="compositionally biased region" description="Basic and acidic residues" evidence="2">
    <location>
        <begin position="105"/>
        <end position="121"/>
    </location>
</feature>
<dbReference type="CDD" id="cd02696">
    <property type="entry name" value="MurNAc-LAA"/>
    <property type="match status" value="1"/>
</dbReference>
<dbReference type="EMBL" id="BSKO01000001">
    <property type="protein sequence ID" value="GLO67598.1"/>
    <property type="molecule type" value="Genomic_DNA"/>
</dbReference>
<feature type="domain" description="MurNAc-LAA" evidence="4">
    <location>
        <begin position="818"/>
        <end position="929"/>
    </location>
</feature>
<protein>
    <recommendedName>
        <fullName evidence="4">MurNAc-LAA domain-containing protein</fullName>
    </recommendedName>
</protein>
<feature type="region of interest" description="Disordered" evidence="2">
    <location>
        <begin position="30"/>
        <end position="123"/>
    </location>
</feature>
<dbReference type="Gene3D" id="1.10.101.10">
    <property type="entry name" value="PGBD-like superfamily/PGBD"/>
    <property type="match status" value="9"/>
</dbReference>
<evidence type="ECO:0000259" key="4">
    <source>
        <dbReference type="SMART" id="SM00646"/>
    </source>
</evidence>
<dbReference type="InterPro" id="IPR050695">
    <property type="entry name" value="N-acetylmuramoyl_amidase_3"/>
</dbReference>
<dbReference type="InterPro" id="IPR002477">
    <property type="entry name" value="Peptidoglycan-bd-like"/>
</dbReference>
<feature type="compositionally biased region" description="Basic and acidic residues" evidence="2">
    <location>
        <begin position="70"/>
        <end position="87"/>
    </location>
</feature>
<keyword evidence="1" id="KW-0378">Hydrolase</keyword>
<dbReference type="PANTHER" id="PTHR30404">
    <property type="entry name" value="N-ACETYLMURAMOYL-L-ALANINE AMIDASE"/>
    <property type="match status" value="1"/>
</dbReference>
<dbReference type="InterPro" id="IPR036366">
    <property type="entry name" value="PGBDSf"/>
</dbReference>
<proteinExistence type="predicted"/>
<feature type="compositionally biased region" description="Acidic residues" evidence="2">
    <location>
        <begin position="88"/>
        <end position="104"/>
    </location>
</feature>
<evidence type="ECO:0000256" key="2">
    <source>
        <dbReference type="SAM" id="MobiDB-lite"/>
    </source>
</evidence>
<evidence type="ECO:0000313" key="6">
    <source>
        <dbReference type="Proteomes" id="UP001275436"/>
    </source>
</evidence>